<dbReference type="EMBL" id="JAIKTU010000015">
    <property type="protein sequence ID" value="MBY0756953.1"/>
    <property type="molecule type" value="Genomic_DNA"/>
</dbReference>
<evidence type="ECO:0000313" key="2">
    <source>
        <dbReference type="EMBL" id="MBY0756929.1"/>
    </source>
</evidence>
<dbReference type="RefSeq" id="WP_221862138.1">
    <property type="nucleotide sequence ID" value="NZ_JAIKTU010000015.1"/>
</dbReference>
<feature type="signal peptide" evidence="1">
    <location>
        <begin position="1"/>
        <end position="27"/>
    </location>
</feature>
<gene>
    <name evidence="2" type="ORF">K5V21_15905</name>
    <name evidence="3" type="ORF">K5V21_16025</name>
</gene>
<comment type="caution">
    <text evidence="2">The sequence shown here is derived from an EMBL/GenBank/DDBJ whole genome shotgun (WGS) entry which is preliminary data.</text>
</comment>
<dbReference type="EMBL" id="JAIKTU010000015">
    <property type="protein sequence ID" value="MBY0756929.1"/>
    <property type="molecule type" value="Genomic_DNA"/>
</dbReference>
<evidence type="ECO:0000313" key="3">
    <source>
        <dbReference type="EMBL" id="MBY0756953.1"/>
    </source>
</evidence>
<feature type="chain" id="PRO_5045032196" evidence="1">
    <location>
        <begin position="28"/>
        <end position="60"/>
    </location>
</feature>
<accession>A0ABS7L1J3</accession>
<sequence length="60" mass="6624">MKNKNNFIKFIAIMILFSLSSQVTAFASNIPPSNNDIIAYIDGIGLTKNDITKDGEIKHP</sequence>
<name>A0ABS7L1J3_CLOSR</name>
<dbReference type="Proteomes" id="UP001299068">
    <property type="component" value="Unassembled WGS sequence"/>
</dbReference>
<proteinExistence type="predicted"/>
<evidence type="ECO:0000256" key="1">
    <source>
        <dbReference type="SAM" id="SignalP"/>
    </source>
</evidence>
<reference evidence="2 4" key="1">
    <citation type="journal article" date="2021" name="Cell Host Microbe">
        <title>in vivo commensal control of Clostridioides difficile virulence.</title>
        <authorList>
            <person name="Girinathan B.P."/>
            <person name="Dibenedetto N."/>
            <person name="Worley J.N."/>
            <person name="Peltier J."/>
            <person name="Arrieta-Ortiz M.L."/>
            <person name="Rupa Christinal Immanuel S."/>
            <person name="Lavin R."/>
            <person name="Delaney M.L."/>
            <person name="Cummins C."/>
            <person name="Hoffmann M."/>
            <person name="Luo Y."/>
            <person name="Gonzalez-Escalona N."/>
            <person name="Allard M."/>
            <person name="Onderdonk A.B."/>
            <person name="Gerber G.K."/>
            <person name="Sonenshein A.L."/>
            <person name="Baliga N."/>
            <person name="Dupuy B."/>
            <person name="Bry L."/>
        </authorList>
    </citation>
    <scope>NUCLEOTIDE SEQUENCE [LARGE SCALE GENOMIC DNA]</scope>
    <source>
        <strain evidence="2 4">DSM 599</strain>
    </source>
</reference>
<organism evidence="2 4">
    <name type="scientific">Clostridium sardiniense</name>
    <name type="common">Clostridium absonum</name>
    <dbReference type="NCBI Taxonomy" id="29369"/>
    <lineage>
        <taxon>Bacteria</taxon>
        <taxon>Bacillati</taxon>
        <taxon>Bacillota</taxon>
        <taxon>Clostridia</taxon>
        <taxon>Eubacteriales</taxon>
        <taxon>Clostridiaceae</taxon>
        <taxon>Clostridium</taxon>
    </lineage>
</organism>
<evidence type="ECO:0000313" key="4">
    <source>
        <dbReference type="Proteomes" id="UP001299068"/>
    </source>
</evidence>
<keyword evidence="1" id="KW-0732">Signal</keyword>
<protein>
    <submittedName>
        <fullName evidence="2">Uncharacterized protein</fullName>
    </submittedName>
</protein>
<keyword evidence="4" id="KW-1185">Reference proteome</keyword>